<sequence length="247" mass="27868">MNDEPVSPGLSRAPWRSQEIRHQLQAGQQTLRLALLHAIESSEKLIRVKPAIRDDFDLYLLQYFQPEESDDQATQLAKFHEYADLCLSQNLLVERAFGEPTLTKDQYVEKISATLDVPTIILGTLSSHMGPQNDAYNYLDRLVQGTTYTLRLTGNRTLEASHMACLSCVDSTTEQPIRLAEIAVKYHLSTIPTDPFLRTPWIPRPEFEVDMEGSDVVYLLDCTTAVLVERSTGEQVAIFDVQLPQSS</sequence>
<gene>
    <name evidence="1" type="ORF">EUX98_g6141</name>
</gene>
<keyword evidence="2" id="KW-1185">Reference proteome</keyword>
<dbReference type="Proteomes" id="UP000308730">
    <property type="component" value="Unassembled WGS sequence"/>
</dbReference>
<accession>A0A4S4MQP2</accession>
<evidence type="ECO:0000313" key="2">
    <source>
        <dbReference type="Proteomes" id="UP000308730"/>
    </source>
</evidence>
<proteinExistence type="predicted"/>
<dbReference type="EMBL" id="SGPM01000205">
    <property type="protein sequence ID" value="THH28045.1"/>
    <property type="molecule type" value="Genomic_DNA"/>
</dbReference>
<comment type="caution">
    <text evidence="1">The sequence shown here is derived from an EMBL/GenBank/DDBJ whole genome shotgun (WGS) entry which is preliminary data.</text>
</comment>
<evidence type="ECO:0000313" key="1">
    <source>
        <dbReference type="EMBL" id="THH28045.1"/>
    </source>
</evidence>
<dbReference type="AlphaFoldDB" id="A0A4S4MQP2"/>
<name>A0A4S4MQP2_9APHY</name>
<protein>
    <submittedName>
        <fullName evidence="1">Uncharacterized protein</fullName>
    </submittedName>
</protein>
<organism evidence="1 2">
    <name type="scientific">Antrodiella citrinella</name>
    <dbReference type="NCBI Taxonomy" id="2447956"/>
    <lineage>
        <taxon>Eukaryota</taxon>
        <taxon>Fungi</taxon>
        <taxon>Dikarya</taxon>
        <taxon>Basidiomycota</taxon>
        <taxon>Agaricomycotina</taxon>
        <taxon>Agaricomycetes</taxon>
        <taxon>Polyporales</taxon>
        <taxon>Steccherinaceae</taxon>
        <taxon>Antrodiella</taxon>
    </lineage>
</organism>
<reference evidence="1 2" key="1">
    <citation type="submission" date="2019-02" db="EMBL/GenBank/DDBJ databases">
        <title>Genome sequencing of the rare red list fungi Antrodiella citrinella (Flaviporus citrinellus).</title>
        <authorList>
            <person name="Buettner E."/>
            <person name="Kellner H."/>
        </authorList>
    </citation>
    <scope>NUCLEOTIDE SEQUENCE [LARGE SCALE GENOMIC DNA]</scope>
    <source>
        <strain evidence="1 2">DSM 108506</strain>
    </source>
</reference>